<feature type="non-terminal residue" evidence="2">
    <location>
        <position position="1"/>
    </location>
</feature>
<sequence>VDVLEKRAKEAGANLIIKDGRESLMQFLTGKLKTKPKPASGQRPGGKPARKPFPKHWGDPPAIQTRDYRKLPGGYGFGSGTLANWIQKNLEKDARRKLKAKK</sequence>
<proteinExistence type="predicted"/>
<accession>A0A382DGM6</accession>
<dbReference type="AlphaFoldDB" id="A0A382DGM6"/>
<reference evidence="2" key="1">
    <citation type="submission" date="2018-05" db="EMBL/GenBank/DDBJ databases">
        <authorList>
            <person name="Lanie J.A."/>
            <person name="Ng W.-L."/>
            <person name="Kazmierczak K.M."/>
            <person name="Andrzejewski T.M."/>
            <person name="Davidsen T.M."/>
            <person name="Wayne K.J."/>
            <person name="Tettelin H."/>
            <person name="Glass J.I."/>
            <person name="Rusch D."/>
            <person name="Podicherti R."/>
            <person name="Tsui H.-C.T."/>
            <person name="Winkler M.E."/>
        </authorList>
    </citation>
    <scope>NUCLEOTIDE SEQUENCE</scope>
</reference>
<organism evidence="2">
    <name type="scientific">marine metagenome</name>
    <dbReference type="NCBI Taxonomy" id="408172"/>
    <lineage>
        <taxon>unclassified sequences</taxon>
        <taxon>metagenomes</taxon>
        <taxon>ecological metagenomes</taxon>
    </lineage>
</organism>
<dbReference type="EMBL" id="UINC01039333">
    <property type="protein sequence ID" value="SVB37666.1"/>
    <property type="molecule type" value="Genomic_DNA"/>
</dbReference>
<gene>
    <name evidence="2" type="ORF">METZ01_LOCUS190520</name>
</gene>
<evidence type="ECO:0000313" key="2">
    <source>
        <dbReference type="EMBL" id="SVB37666.1"/>
    </source>
</evidence>
<protein>
    <submittedName>
        <fullName evidence="2">Uncharacterized protein</fullName>
    </submittedName>
</protein>
<feature type="region of interest" description="Disordered" evidence="1">
    <location>
        <begin position="30"/>
        <end position="62"/>
    </location>
</feature>
<name>A0A382DGM6_9ZZZZ</name>
<evidence type="ECO:0000256" key="1">
    <source>
        <dbReference type="SAM" id="MobiDB-lite"/>
    </source>
</evidence>